<dbReference type="AlphaFoldDB" id="A0A2V2YNR8"/>
<organism evidence="1 2">
    <name type="scientific">Paenibacillus cellulosilyticus</name>
    <dbReference type="NCBI Taxonomy" id="375489"/>
    <lineage>
        <taxon>Bacteria</taxon>
        <taxon>Bacillati</taxon>
        <taxon>Bacillota</taxon>
        <taxon>Bacilli</taxon>
        <taxon>Bacillales</taxon>
        <taxon>Paenibacillaceae</taxon>
        <taxon>Paenibacillus</taxon>
    </lineage>
</organism>
<sequence>MKGINLKEVCRQIKFHGKRSLIWSRTDEFHYITNRHWMLRFSDSHLPREVLVLLFSVFAMIPEPRKALVANFGDVTEKEAINIQPIYTSLGTAKPGNITPFSKDHDVLRMRIIQSGSDFIYLDEEYVKMVDLNEEAACTGKVSSVFFLNGAVVILPYRNTSGNEILLADLIADQVSR</sequence>
<protein>
    <submittedName>
        <fullName evidence="1">Uncharacterized protein</fullName>
    </submittedName>
</protein>
<name>A0A2V2YNR8_9BACL</name>
<reference evidence="1 2" key="1">
    <citation type="submission" date="2018-05" db="EMBL/GenBank/DDBJ databases">
        <title>Genomic Encyclopedia of Type Strains, Phase III (KMG-III): the genomes of soil and plant-associated and newly described type strains.</title>
        <authorList>
            <person name="Whitman W."/>
        </authorList>
    </citation>
    <scope>NUCLEOTIDE SEQUENCE [LARGE SCALE GENOMIC DNA]</scope>
    <source>
        <strain evidence="1 2">CECT 5696</strain>
    </source>
</reference>
<proteinExistence type="predicted"/>
<accession>A0A2V2YNR8</accession>
<evidence type="ECO:0000313" key="1">
    <source>
        <dbReference type="EMBL" id="PWV97460.1"/>
    </source>
</evidence>
<evidence type="ECO:0000313" key="2">
    <source>
        <dbReference type="Proteomes" id="UP000246635"/>
    </source>
</evidence>
<dbReference type="RefSeq" id="WP_110045980.1">
    <property type="nucleotide sequence ID" value="NZ_CP054613.1"/>
</dbReference>
<dbReference type="EMBL" id="QGTQ01000021">
    <property type="protein sequence ID" value="PWV97460.1"/>
    <property type="molecule type" value="Genomic_DNA"/>
</dbReference>
<keyword evidence="2" id="KW-1185">Reference proteome</keyword>
<comment type="caution">
    <text evidence="1">The sequence shown here is derived from an EMBL/GenBank/DDBJ whole genome shotgun (WGS) entry which is preliminary data.</text>
</comment>
<dbReference type="Proteomes" id="UP000246635">
    <property type="component" value="Unassembled WGS sequence"/>
</dbReference>
<gene>
    <name evidence="1" type="ORF">DFQ01_121104</name>
</gene>
<dbReference type="OrthoDB" id="2646266at2"/>